<organism evidence="1 2">
    <name type="scientific">Dermatophagoides pteronyssinus</name>
    <name type="common">European house dust mite</name>
    <dbReference type="NCBI Taxonomy" id="6956"/>
    <lineage>
        <taxon>Eukaryota</taxon>
        <taxon>Metazoa</taxon>
        <taxon>Ecdysozoa</taxon>
        <taxon>Arthropoda</taxon>
        <taxon>Chelicerata</taxon>
        <taxon>Arachnida</taxon>
        <taxon>Acari</taxon>
        <taxon>Acariformes</taxon>
        <taxon>Sarcoptiformes</taxon>
        <taxon>Astigmata</taxon>
        <taxon>Psoroptidia</taxon>
        <taxon>Analgoidea</taxon>
        <taxon>Pyroglyphidae</taxon>
        <taxon>Dermatophagoidinae</taxon>
        <taxon>Dermatophagoides</taxon>
    </lineage>
</organism>
<protein>
    <submittedName>
        <fullName evidence="1">Uncharacterized protein</fullName>
    </submittedName>
</protein>
<reference evidence="1 2" key="1">
    <citation type="journal article" date="2018" name="J. Allergy Clin. Immunol.">
        <title>High-quality assembly of Dermatophagoides pteronyssinus genome and transcriptome reveals a wide range of novel allergens.</title>
        <authorList>
            <person name="Liu X.Y."/>
            <person name="Yang K.Y."/>
            <person name="Wang M.Q."/>
            <person name="Kwok J.S."/>
            <person name="Zeng X."/>
            <person name="Yang Z."/>
            <person name="Xiao X.J."/>
            <person name="Lau C.P."/>
            <person name="Li Y."/>
            <person name="Huang Z.M."/>
            <person name="Ba J.G."/>
            <person name="Yim A.K."/>
            <person name="Ouyang C.Y."/>
            <person name="Ngai S.M."/>
            <person name="Chan T.F."/>
            <person name="Leung E.L."/>
            <person name="Liu L."/>
            <person name="Liu Z.G."/>
            <person name="Tsui S.K."/>
        </authorList>
    </citation>
    <scope>NUCLEOTIDE SEQUENCE [LARGE SCALE GENOMIC DNA]</scope>
    <source>
        <strain evidence="1">Derp</strain>
    </source>
</reference>
<name>A0ABQ8JSS2_DERPT</name>
<gene>
    <name evidence="1" type="ORF">DERP_004875</name>
</gene>
<reference evidence="1 2" key="2">
    <citation type="journal article" date="2022" name="Mol. Biol. Evol.">
        <title>Comparative Genomics Reveals Insights into the Divergent Evolution of Astigmatic Mites and Household Pest Adaptations.</title>
        <authorList>
            <person name="Xiong Q."/>
            <person name="Wan A.T."/>
            <person name="Liu X."/>
            <person name="Fung C.S."/>
            <person name="Xiao X."/>
            <person name="Malainual N."/>
            <person name="Hou J."/>
            <person name="Wang L."/>
            <person name="Wang M."/>
            <person name="Yang K.Y."/>
            <person name="Cui Y."/>
            <person name="Leung E.L."/>
            <person name="Nong W."/>
            <person name="Shin S.K."/>
            <person name="Au S.W."/>
            <person name="Jeong K.Y."/>
            <person name="Chew F.T."/>
            <person name="Hui J.H."/>
            <person name="Leung T.F."/>
            <person name="Tungtrongchitr A."/>
            <person name="Zhong N."/>
            <person name="Liu Z."/>
            <person name="Tsui S.K."/>
        </authorList>
    </citation>
    <scope>NUCLEOTIDE SEQUENCE [LARGE SCALE GENOMIC DNA]</scope>
    <source>
        <strain evidence="1">Derp</strain>
    </source>
</reference>
<evidence type="ECO:0000313" key="1">
    <source>
        <dbReference type="EMBL" id="KAH9425659.1"/>
    </source>
</evidence>
<sequence length="59" mass="6635">MKQREFILNQLILLDSVDVHRLDLRFVPFVLPPVPEPALGRLLPTAILLVVDSLVGEDC</sequence>
<dbReference type="EMBL" id="NJHN03000017">
    <property type="protein sequence ID" value="KAH9425659.1"/>
    <property type="molecule type" value="Genomic_DNA"/>
</dbReference>
<keyword evidence="2" id="KW-1185">Reference proteome</keyword>
<dbReference type="Proteomes" id="UP000887458">
    <property type="component" value="Unassembled WGS sequence"/>
</dbReference>
<proteinExistence type="predicted"/>
<accession>A0ABQ8JSS2</accession>
<evidence type="ECO:0000313" key="2">
    <source>
        <dbReference type="Proteomes" id="UP000887458"/>
    </source>
</evidence>
<comment type="caution">
    <text evidence="1">The sequence shown here is derived from an EMBL/GenBank/DDBJ whole genome shotgun (WGS) entry which is preliminary data.</text>
</comment>